<evidence type="ECO:0000256" key="3">
    <source>
        <dbReference type="ARBA" id="ARBA00012438"/>
    </source>
</evidence>
<dbReference type="PANTHER" id="PTHR43047">
    <property type="entry name" value="TWO-COMPONENT HISTIDINE PROTEIN KINASE"/>
    <property type="match status" value="1"/>
</dbReference>
<dbReference type="InterPro" id="IPR000700">
    <property type="entry name" value="PAS-assoc_C"/>
</dbReference>
<reference evidence="11 12" key="1">
    <citation type="submission" date="2020-04" db="EMBL/GenBank/DDBJ databases">
        <title>Novel species.</title>
        <authorList>
            <person name="Teo W.F.A."/>
            <person name="Lipun K."/>
            <person name="Srisuk N."/>
            <person name="Duangmal K."/>
        </authorList>
    </citation>
    <scope>NUCLEOTIDE SEQUENCE [LARGE SCALE GENOMIC DNA]</scope>
    <source>
        <strain evidence="11 12">K13G38</strain>
    </source>
</reference>
<evidence type="ECO:0000256" key="5">
    <source>
        <dbReference type="ARBA" id="ARBA00022679"/>
    </source>
</evidence>
<dbReference type="SMART" id="SM00065">
    <property type="entry name" value="GAF"/>
    <property type="match status" value="1"/>
</dbReference>
<feature type="domain" description="PAC" evidence="10">
    <location>
        <begin position="258"/>
        <end position="310"/>
    </location>
</feature>
<evidence type="ECO:0000256" key="2">
    <source>
        <dbReference type="ARBA" id="ARBA00004236"/>
    </source>
</evidence>
<keyword evidence="6" id="KW-0418">Kinase</keyword>
<dbReference type="SMART" id="SM00091">
    <property type="entry name" value="PAS"/>
    <property type="match status" value="1"/>
</dbReference>
<dbReference type="Gene3D" id="3.30.450.40">
    <property type="match status" value="1"/>
</dbReference>
<dbReference type="InterPro" id="IPR036890">
    <property type="entry name" value="HATPase_C_sf"/>
</dbReference>
<feature type="domain" description="Histidine kinase" evidence="8">
    <location>
        <begin position="334"/>
        <end position="546"/>
    </location>
</feature>
<dbReference type="InterPro" id="IPR029016">
    <property type="entry name" value="GAF-like_dom_sf"/>
</dbReference>
<protein>
    <recommendedName>
        <fullName evidence="3">histidine kinase</fullName>
        <ecNumber evidence="3">2.7.13.3</ecNumber>
    </recommendedName>
</protein>
<dbReference type="SUPFAM" id="SSF47384">
    <property type="entry name" value="Homodimeric domain of signal transducing histidine kinase"/>
    <property type="match status" value="1"/>
</dbReference>
<evidence type="ECO:0000256" key="6">
    <source>
        <dbReference type="ARBA" id="ARBA00022777"/>
    </source>
</evidence>
<dbReference type="Pfam" id="PF00512">
    <property type="entry name" value="HisKA"/>
    <property type="match status" value="1"/>
</dbReference>
<proteinExistence type="predicted"/>
<dbReference type="EMBL" id="JAAXLS010000002">
    <property type="protein sequence ID" value="NKQ52510.1"/>
    <property type="molecule type" value="Genomic_DNA"/>
</dbReference>
<dbReference type="PRINTS" id="PR00344">
    <property type="entry name" value="BCTRLSENSOR"/>
</dbReference>
<evidence type="ECO:0000313" key="12">
    <source>
        <dbReference type="Proteomes" id="UP000715441"/>
    </source>
</evidence>
<evidence type="ECO:0000259" key="9">
    <source>
        <dbReference type="PROSITE" id="PS50112"/>
    </source>
</evidence>
<dbReference type="PROSITE" id="PS50113">
    <property type="entry name" value="PAC"/>
    <property type="match status" value="1"/>
</dbReference>
<dbReference type="InterPro" id="IPR036097">
    <property type="entry name" value="HisK_dim/P_sf"/>
</dbReference>
<dbReference type="PROSITE" id="PS50112">
    <property type="entry name" value="PAS"/>
    <property type="match status" value="1"/>
</dbReference>
<dbReference type="SUPFAM" id="SSF55874">
    <property type="entry name" value="ATPase domain of HSP90 chaperone/DNA topoisomerase II/histidine kinase"/>
    <property type="match status" value="1"/>
</dbReference>
<keyword evidence="5" id="KW-0808">Transferase</keyword>
<dbReference type="InterPro" id="IPR000014">
    <property type="entry name" value="PAS"/>
</dbReference>
<dbReference type="CDD" id="cd00082">
    <property type="entry name" value="HisKA"/>
    <property type="match status" value="1"/>
</dbReference>
<comment type="caution">
    <text evidence="11">The sequence shown here is derived from an EMBL/GenBank/DDBJ whole genome shotgun (WGS) entry which is preliminary data.</text>
</comment>
<accession>A0ABX1J2C6</accession>
<feature type="domain" description="PAS" evidence="9">
    <location>
        <begin position="194"/>
        <end position="238"/>
    </location>
</feature>
<dbReference type="Gene3D" id="3.30.565.10">
    <property type="entry name" value="Histidine kinase-like ATPase, C-terminal domain"/>
    <property type="match status" value="1"/>
</dbReference>
<dbReference type="PROSITE" id="PS50109">
    <property type="entry name" value="HIS_KIN"/>
    <property type="match status" value="1"/>
</dbReference>
<gene>
    <name evidence="11" type="ORF">HFP15_06420</name>
</gene>
<evidence type="ECO:0000256" key="4">
    <source>
        <dbReference type="ARBA" id="ARBA00022553"/>
    </source>
</evidence>
<evidence type="ECO:0000313" key="11">
    <source>
        <dbReference type="EMBL" id="NKQ52510.1"/>
    </source>
</evidence>
<dbReference type="InterPro" id="IPR035965">
    <property type="entry name" value="PAS-like_dom_sf"/>
</dbReference>
<dbReference type="InterPro" id="IPR003018">
    <property type="entry name" value="GAF"/>
</dbReference>
<evidence type="ECO:0000259" key="10">
    <source>
        <dbReference type="PROSITE" id="PS50113"/>
    </source>
</evidence>
<keyword evidence="4" id="KW-0597">Phosphoprotein</keyword>
<dbReference type="Pfam" id="PF13185">
    <property type="entry name" value="GAF_2"/>
    <property type="match status" value="1"/>
</dbReference>
<evidence type="ECO:0000259" key="8">
    <source>
        <dbReference type="PROSITE" id="PS50109"/>
    </source>
</evidence>
<evidence type="ECO:0000256" key="1">
    <source>
        <dbReference type="ARBA" id="ARBA00000085"/>
    </source>
</evidence>
<dbReference type="InterPro" id="IPR001610">
    <property type="entry name" value="PAC"/>
</dbReference>
<sequence length="556" mass="59088">MEAIGFPQILDDAPGGLAHDDTVALLRRQTAVLERIAAGAPLAEVLTEVVTAFEDLVPRSRCSILLLDAATATLRHAAAPSLPADYSAEIDGLLIGREAGSCGSAAYLGVPIVAEDIASDPRWVAFRGAAGRAGLRACWSTPIRGRAGVLGTFAVYHDTPHRPSLREERLVDQLTHVASVAIDHDGLFGALAESEERFRRAFEDNVVGMALTDVGGTVARVNHALCELLGCSEFELIGARLDTVLVPARPLEGRAFPAEYEATARGSGGRELDLLVTVSPVRDTHGATVRLSVTVLDVTQRRAAEAERRRRHEAETARSAAEVASKAKTDFIAALGHELRTPLQAITGFTELLGELDLSRQRRRAALEHIDSACRHILSLVDDVLDVSRIEAGALSLHPADVDVDAVVAEVVALLEPLAEAERVTVRRSGRAGTVFGDPRRVTQVLLNLVGNAIRYNRAGGAVDVEAARAGDHVVVAVRDTGAGLAPEHLERLFVPFDRLGADRDQGVGLGLPLARGLTEAMDGTLDVVSAPEEGTTVTVSLPARCASIEKTLRPM</sequence>
<organism evidence="11 12">
    <name type="scientific">Amycolatopsis acididurans</name>
    <dbReference type="NCBI Taxonomy" id="2724524"/>
    <lineage>
        <taxon>Bacteria</taxon>
        <taxon>Bacillati</taxon>
        <taxon>Actinomycetota</taxon>
        <taxon>Actinomycetes</taxon>
        <taxon>Pseudonocardiales</taxon>
        <taxon>Pseudonocardiaceae</taxon>
        <taxon>Amycolatopsis</taxon>
    </lineage>
</organism>
<evidence type="ECO:0000256" key="7">
    <source>
        <dbReference type="ARBA" id="ARBA00023012"/>
    </source>
</evidence>
<dbReference type="Gene3D" id="1.10.287.130">
    <property type="match status" value="1"/>
</dbReference>
<name>A0ABX1J2C6_9PSEU</name>
<dbReference type="Pfam" id="PF02518">
    <property type="entry name" value="HATPase_c"/>
    <property type="match status" value="1"/>
</dbReference>
<comment type="catalytic activity">
    <reaction evidence="1">
        <text>ATP + protein L-histidine = ADP + protein N-phospho-L-histidine.</text>
        <dbReference type="EC" id="2.7.13.3"/>
    </reaction>
</comment>
<dbReference type="SMART" id="SM00388">
    <property type="entry name" value="HisKA"/>
    <property type="match status" value="1"/>
</dbReference>
<dbReference type="InterPro" id="IPR004358">
    <property type="entry name" value="Sig_transdc_His_kin-like_C"/>
</dbReference>
<dbReference type="Proteomes" id="UP000715441">
    <property type="component" value="Unassembled WGS sequence"/>
</dbReference>
<comment type="subcellular location">
    <subcellularLocation>
        <location evidence="2">Cell membrane</location>
    </subcellularLocation>
</comment>
<dbReference type="Gene3D" id="3.30.450.20">
    <property type="entry name" value="PAS domain"/>
    <property type="match status" value="1"/>
</dbReference>
<dbReference type="EC" id="2.7.13.3" evidence="3"/>
<dbReference type="SUPFAM" id="SSF55785">
    <property type="entry name" value="PYP-like sensor domain (PAS domain)"/>
    <property type="match status" value="1"/>
</dbReference>
<dbReference type="SMART" id="SM00387">
    <property type="entry name" value="HATPase_c"/>
    <property type="match status" value="1"/>
</dbReference>
<dbReference type="SMART" id="SM00086">
    <property type="entry name" value="PAC"/>
    <property type="match status" value="1"/>
</dbReference>
<dbReference type="SUPFAM" id="SSF55781">
    <property type="entry name" value="GAF domain-like"/>
    <property type="match status" value="1"/>
</dbReference>
<dbReference type="RefSeq" id="WP_168512378.1">
    <property type="nucleotide sequence ID" value="NZ_JAAXLS010000002.1"/>
</dbReference>
<dbReference type="Pfam" id="PF13188">
    <property type="entry name" value="PAS_8"/>
    <property type="match status" value="1"/>
</dbReference>
<dbReference type="CDD" id="cd00130">
    <property type="entry name" value="PAS"/>
    <property type="match status" value="1"/>
</dbReference>
<keyword evidence="12" id="KW-1185">Reference proteome</keyword>
<dbReference type="InterPro" id="IPR003661">
    <property type="entry name" value="HisK_dim/P_dom"/>
</dbReference>
<dbReference type="InterPro" id="IPR003594">
    <property type="entry name" value="HATPase_dom"/>
</dbReference>
<keyword evidence="7" id="KW-0902">Two-component regulatory system</keyword>
<dbReference type="InterPro" id="IPR005467">
    <property type="entry name" value="His_kinase_dom"/>
</dbReference>
<dbReference type="NCBIfam" id="TIGR00229">
    <property type="entry name" value="sensory_box"/>
    <property type="match status" value="1"/>
</dbReference>